<dbReference type="KEGG" id="aamy:GFC30_2936"/>
<accession>A0A167T6N4</accession>
<evidence type="ECO:0000313" key="1">
    <source>
        <dbReference type="EMBL" id="ANB59536.1"/>
    </source>
</evidence>
<dbReference type="GO" id="GO:0047617">
    <property type="term" value="F:fatty acyl-CoA hydrolase activity"/>
    <property type="evidence" value="ECO:0007669"/>
    <property type="project" value="TreeGrafter"/>
</dbReference>
<evidence type="ECO:0000313" key="2">
    <source>
        <dbReference type="Proteomes" id="UP000076865"/>
    </source>
</evidence>
<sequence>MGKISYIENLEEWQRSFHFFRRIKVRFCETDMFGHLNNTVSFIYFEEVRTEFLQTLRFMDYWTSKESAEIPVVADLQCDFLKQVFFGDELYVYVKVHDIGRSSVDLHYMAKKDNKEVVFVGRGTLVQINKHTGKSVPWSDEMRQKLQQSQTMLVI</sequence>
<dbReference type="InterPro" id="IPR029069">
    <property type="entry name" value="HotDog_dom_sf"/>
</dbReference>
<dbReference type="SUPFAM" id="SSF54637">
    <property type="entry name" value="Thioesterase/thiol ester dehydrase-isomerase"/>
    <property type="match status" value="1"/>
</dbReference>
<dbReference type="EMBL" id="CP015438">
    <property type="protein sequence ID" value="ANB59536.1"/>
    <property type="molecule type" value="Genomic_DNA"/>
</dbReference>
<proteinExistence type="predicted"/>
<protein>
    <submittedName>
        <fullName evidence="1">Acyl-ACP thioesterase family protein</fullName>
    </submittedName>
</protein>
<keyword evidence="2" id="KW-1185">Reference proteome</keyword>
<name>A0A167T6N4_9BACL</name>
<dbReference type="CDD" id="cd00586">
    <property type="entry name" value="4HBT"/>
    <property type="match status" value="1"/>
</dbReference>
<dbReference type="Pfam" id="PF13279">
    <property type="entry name" value="4HBT_2"/>
    <property type="match status" value="1"/>
</dbReference>
<gene>
    <name evidence="1" type="ORF">GFC30_2936</name>
</gene>
<dbReference type="Gene3D" id="3.10.129.10">
    <property type="entry name" value="Hotdog Thioesterase"/>
    <property type="match status" value="1"/>
</dbReference>
<dbReference type="InterPro" id="IPR050563">
    <property type="entry name" value="4-hydroxybenzoyl-CoA_TE"/>
</dbReference>
<dbReference type="PANTHER" id="PTHR31793">
    <property type="entry name" value="4-HYDROXYBENZOYL-COA THIOESTERASE FAMILY MEMBER"/>
    <property type="match status" value="1"/>
</dbReference>
<organism evidence="1 2">
    <name type="scientific">Anoxybacteroides amylolyticum</name>
    <dbReference type="NCBI Taxonomy" id="294699"/>
    <lineage>
        <taxon>Bacteria</taxon>
        <taxon>Bacillati</taxon>
        <taxon>Bacillota</taxon>
        <taxon>Bacilli</taxon>
        <taxon>Bacillales</taxon>
        <taxon>Anoxybacillaceae</taxon>
        <taxon>Anoxybacteroides</taxon>
    </lineage>
</organism>
<dbReference type="PANTHER" id="PTHR31793:SF24">
    <property type="entry name" value="LONG-CHAIN ACYL-COA THIOESTERASE FADM"/>
    <property type="match status" value="1"/>
</dbReference>
<reference evidence="1 2" key="1">
    <citation type="journal article" date="2006" name="Syst. Appl. Microbiol.">
        <title>Anoxybacillus amylolyticus sp. nov., a thermophilic amylase producing bacterium isolated from Mount Rittmann (Antarctica).</title>
        <authorList>
            <person name="Poli A."/>
            <person name="Esposito E."/>
            <person name="Lama L."/>
            <person name="Orlando P."/>
            <person name="Nicolaus G."/>
            <person name="de Appolonia F."/>
            <person name="Gambacorta A."/>
            <person name="Nicolaus B."/>
        </authorList>
    </citation>
    <scope>NUCLEOTIDE SEQUENCE [LARGE SCALE GENOMIC DNA]</scope>
    <source>
        <strain evidence="1 2">DSM 15939</strain>
    </source>
</reference>
<dbReference type="RefSeq" id="WP_066326579.1">
    <property type="nucleotide sequence ID" value="NZ_CP015438.1"/>
</dbReference>
<dbReference type="Proteomes" id="UP000076865">
    <property type="component" value="Chromosome"/>
</dbReference>
<dbReference type="AlphaFoldDB" id="A0A167T6N4"/>
<dbReference type="PATRIC" id="fig|294699.3.peg.3026"/>
<dbReference type="OrthoDB" id="9799036at2"/>